<feature type="region of interest" description="Disordered" evidence="1">
    <location>
        <begin position="67"/>
        <end position="93"/>
    </location>
</feature>
<dbReference type="InParanoid" id="W4JPJ6"/>
<evidence type="ECO:0000256" key="1">
    <source>
        <dbReference type="SAM" id="MobiDB-lite"/>
    </source>
</evidence>
<sequence length="284" mass="30070">MLEAGSASLLPLFLPSSSPTPAPAASSSLLLLPAGAGLASATKALDRMSMDSTFLLLRPIRRESSAPAPLSLSSLGSEHQPKRNGARKLLQDPPGLLPGDVLAKYACHWCTTEFATVAPQCYTRPGQAKAKLGAKSVENERPIKKHKVEVLVPERPAGESITQSKAIQSRKPVKCLPTTTQHLSVPSHSSRSTRLTSTAAPSPKLSCLSPSVARGVTSKIRYHIAVAEGLRAFLAQSITMWRAKLEALEAWLGPSAPLDIVLVEDSSEADDSGRLASGDFVPND</sequence>
<dbReference type="AlphaFoldDB" id="W4JPJ6"/>
<evidence type="ECO:0000313" key="3">
    <source>
        <dbReference type="Proteomes" id="UP000030671"/>
    </source>
</evidence>
<dbReference type="Proteomes" id="UP000030671">
    <property type="component" value="Unassembled WGS sequence"/>
</dbReference>
<proteinExistence type="predicted"/>
<feature type="compositionally biased region" description="Low complexity" evidence="1">
    <location>
        <begin position="186"/>
        <end position="201"/>
    </location>
</feature>
<accession>W4JPJ6</accession>
<dbReference type="EMBL" id="KI925466">
    <property type="protein sequence ID" value="ETW75497.1"/>
    <property type="molecule type" value="Genomic_DNA"/>
</dbReference>
<dbReference type="GeneID" id="20674483"/>
<name>W4JPJ6_HETIT</name>
<reference evidence="2 3" key="1">
    <citation type="journal article" date="2012" name="New Phytol.">
        <title>Insight into trade-off between wood decay and parasitism from the genome of a fungal forest pathogen.</title>
        <authorList>
            <person name="Olson A."/>
            <person name="Aerts A."/>
            <person name="Asiegbu F."/>
            <person name="Belbahri L."/>
            <person name="Bouzid O."/>
            <person name="Broberg A."/>
            <person name="Canback B."/>
            <person name="Coutinho P.M."/>
            <person name="Cullen D."/>
            <person name="Dalman K."/>
            <person name="Deflorio G."/>
            <person name="van Diepen L.T."/>
            <person name="Dunand C."/>
            <person name="Duplessis S."/>
            <person name="Durling M."/>
            <person name="Gonthier P."/>
            <person name="Grimwood J."/>
            <person name="Fossdal C.G."/>
            <person name="Hansson D."/>
            <person name="Henrissat B."/>
            <person name="Hietala A."/>
            <person name="Himmelstrand K."/>
            <person name="Hoffmeister D."/>
            <person name="Hogberg N."/>
            <person name="James T.Y."/>
            <person name="Karlsson M."/>
            <person name="Kohler A."/>
            <person name="Kues U."/>
            <person name="Lee Y.H."/>
            <person name="Lin Y.C."/>
            <person name="Lind M."/>
            <person name="Lindquist E."/>
            <person name="Lombard V."/>
            <person name="Lucas S."/>
            <person name="Lunden K."/>
            <person name="Morin E."/>
            <person name="Murat C."/>
            <person name="Park J."/>
            <person name="Raffaello T."/>
            <person name="Rouze P."/>
            <person name="Salamov A."/>
            <person name="Schmutz J."/>
            <person name="Solheim H."/>
            <person name="Stahlberg J."/>
            <person name="Velez H."/>
            <person name="de Vries R.P."/>
            <person name="Wiebenga A."/>
            <person name="Woodward S."/>
            <person name="Yakovlev I."/>
            <person name="Garbelotto M."/>
            <person name="Martin F."/>
            <person name="Grigoriev I.V."/>
            <person name="Stenlid J."/>
        </authorList>
    </citation>
    <scope>NUCLEOTIDE SEQUENCE [LARGE SCALE GENOMIC DNA]</scope>
    <source>
        <strain evidence="2 3">TC 32-1</strain>
    </source>
</reference>
<feature type="region of interest" description="Disordered" evidence="1">
    <location>
        <begin position="179"/>
        <end position="201"/>
    </location>
</feature>
<dbReference type="HOGENOM" id="CLU_032924_0_0_1"/>
<dbReference type="RefSeq" id="XP_009552907.1">
    <property type="nucleotide sequence ID" value="XM_009554612.1"/>
</dbReference>
<gene>
    <name evidence="2" type="ORF">HETIRDRAFT_430835</name>
</gene>
<evidence type="ECO:0000313" key="2">
    <source>
        <dbReference type="EMBL" id="ETW75497.1"/>
    </source>
</evidence>
<dbReference type="KEGG" id="hir:HETIRDRAFT_430835"/>
<organism evidence="2 3">
    <name type="scientific">Heterobasidion irregulare (strain TC 32-1)</name>
    <dbReference type="NCBI Taxonomy" id="747525"/>
    <lineage>
        <taxon>Eukaryota</taxon>
        <taxon>Fungi</taxon>
        <taxon>Dikarya</taxon>
        <taxon>Basidiomycota</taxon>
        <taxon>Agaricomycotina</taxon>
        <taxon>Agaricomycetes</taxon>
        <taxon>Russulales</taxon>
        <taxon>Bondarzewiaceae</taxon>
        <taxon>Heterobasidion</taxon>
        <taxon>Heterobasidion annosum species complex</taxon>
    </lineage>
</organism>
<keyword evidence="3" id="KW-1185">Reference proteome</keyword>
<protein>
    <submittedName>
        <fullName evidence="2">Uncharacterized protein</fullName>
    </submittedName>
</protein>